<dbReference type="AlphaFoldDB" id="A0A1M4S3F8"/>
<proteinExistence type="predicted"/>
<evidence type="ECO:0000313" key="2">
    <source>
        <dbReference type="EMBL" id="SHE26762.1"/>
    </source>
</evidence>
<dbReference type="Proteomes" id="UP000184291">
    <property type="component" value="Unassembled WGS sequence"/>
</dbReference>
<dbReference type="EMBL" id="FQTT01000016">
    <property type="protein sequence ID" value="SHE26762.1"/>
    <property type="molecule type" value="Genomic_DNA"/>
</dbReference>
<reference evidence="3" key="1">
    <citation type="submission" date="2016-09" db="EMBL/GenBank/DDBJ databases">
        <authorList>
            <person name="Strepis N."/>
        </authorList>
    </citation>
    <scope>NUCLEOTIDE SEQUENCE [LARGE SCALE GENOMIC DNA]</scope>
</reference>
<name>A0A1M4S3F8_9ACTO</name>
<feature type="compositionally biased region" description="Basic residues" evidence="1">
    <location>
        <begin position="43"/>
        <end position="55"/>
    </location>
</feature>
<organism evidence="2 3">
    <name type="scientific">Actinomyces glycerinitolerans</name>
    <dbReference type="NCBI Taxonomy" id="1892869"/>
    <lineage>
        <taxon>Bacteria</taxon>
        <taxon>Bacillati</taxon>
        <taxon>Actinomycetota</taxon>
        <taxon>Actinomycetes</taxon>
        <taxon>Actinomycetales</taxon>
        <taxon>Actinomycetaceae</taxon>
        <taxon>Actinomyces</taxon>
    </lineage>
</organism>
<evidence type="ECO:0000313" key="3">
    <source>
        <dbReference type="Proteomes" id="UP000184291"/>
    </source>
</evidence>
<evidence type="ECO:0000256" key="1">
    <source>
        <dbReference type="SAM" id="MobiDB-lite"/>
    </source>
</evidence>
<feature type="region of interest" description="Disordered" evidence="1">
    <location>
        <begin position="1"/>
        <end position="29"/>
    </location>
</feature>
<sequence length="62" mass="6911">MITTSTAPAPQREEPTPALPQPTKDRGQDWAAKAELAMEARRQGAKLRRGKRKSFRPVVGRI</sequence>
<gene>
    <name evidence="2" type="ORF">ACGLYG10_3016</name>
</gene>
<accession>A0A1M4S3F8</accession>
<feature type="region of interest" description="Disordered" evidence="1">
    <location>
        <begin position="42"/>
        <end position="62"/>
    </location>
</feature>
<keyword evidence="3" id="KW-1185">Reference proteome</keyword>
<protein>
    <submittedName>
        <fullName evidence="2">Uncharacterized protein</fullName>
    </submittedName>
</protein>